<accession>A0A380TFH4</accession>
<dbReference type="PROSITE" id="PS51900">
    <property type="entry name" value="CB"/>
    <property type="match status" value="1"/>
</dbReference>
<dbReference type="Pfam" id="PF02899">
    <property type="entry name" value="Phage_int_SAM_1"/>
    <property type="match status" value="1"/>
</dbReference>
<evidence type="ECO:0000259" key="5">
    <source>
        <dbReference type="PROSITE" id="PS51900"/>
    </source>
</evidence>
<dbReference type="InterPro" id="IPR011010">
    <property type="entry name" value="DNA_brk_join_enz"/>
</dbReference>
<evidence type="ECO:0000259" key="4">
    <source>
        <dbReference type="PROSITE" id="PS51898"/>
    </source>
</evidence>
<organism evidence="6">
    <name type="scientific">metagenome</name>
    <dbReference type="NCBI Taxonomy" id="256318"/>
    <lineage>
        <taxon>unclassified sequences</taxon>
        <taxon>metagenomes</taxon>
    </lineage>
</organism>
<evidence type="ECO:0000256" key="3">
    <source>
        <dbReference type="ARBA" id="ARBA00023172"/>
    </source>
</evidence>
<dbReference type="PANTHER" id="PTHR30349:SF90">
    <property type="entry name" value="TYROSINE RECOMBINASE XERD"/>
    <property type="match status" value="1"/>
</dbReference>
<protein>
    <recommendedName>
        <fullName evidence="7">Integrase</fullName>
    </recommendedName>
</protein>
<dbReference type="Pfam" id="PF00589">
    <property type="entry name" value="Phage_integrase"/>
    <property type="match status" value="1"/>
</dbReference>
<dbReference type="GO" id="GO:0003677">
    <property type="term" value="F:DNA binding"/>
    <property type="evidence" value="ECO:0007669"/>
    <property type="project" value="UniProtKB-KW"/>
</dbReference>
<evidence type="ECO:0008006" key="7">
    <source>
        <dbReference type="Google" id="ProtNLM"/>
    </source>
</evidence>
<dbReference type="InterPro" id="IPR050090">
    <property type="entry name" value="Tyrosine_recombinase_XerCD"/>
</dbReference>
<keyword evidence="1" id="KW-0229">DNA integration</keyword>
<dbReference type="InterPro" id="IPR010998">
    <property type="entry name" value="Integrase_recombinase_N"/>
</dbReference>
<dbReference type="Gene3D" id="1.10.443.10">
    <property type="entry name" value="Intergrase catalytic core"/>
    <property type="match status" value="1"/>
</dbReference>
<dbReference type="GO" id="GO:0006310">
    <property type="term" value="P:DNA recombination"/>
    <property type="evidence" value="ECO:0007669"/>
    <property type="project" value="UniProtKB-KW"/>
</dbReference>
<dbReference type="AlphaFoldDB" id="A0A380TFH4"/>
<dbReference type="InterPro" id="IPR004107">
    <property type="entry name" value="Integrase_SAM-like_N"/>
</dbReference>
<gene>
    <name evidence="6" type="ORF">DF3PB_40019</name>
</gene>
<dbReference type="PROSITE" id="PS51898">
    <property type="entry name" value="TYR_RECOMBINASE"/>
    <property type="match status" value="1"/>
</dbReference>
<keyword evidence="2" id="KW-0238">DNA-binding</keyword>
<dbReference type="EMBL" id="UIDG01000334">
    <property type="protein sequence ID" value="SUS07222.1"/>
    <property type="molecule type" value="Genomic_DNA"/>
</dbReference>
<evidence type="ECO:0000256" key="2">
    <source>
        <dbReference type="ARBA" id="ARBA00023125"/>
    </source>
</evidence>
<dbReference type="InterPro" id="IPR044068">
    <property type="entry name" value="CB"/>
</dbReference>
<dbReference type="Gene3D" id="1.10.150.130">
    <property type="match status" value="1"/>
</dbReference>
<proteinExistence type="predicted"/>
<reference evidence="6" key="1">
    <citation type="submission" date="2018-07" db="EMBL/GenBank/DDBJ databases">
        <authorList>
            <person name="Quirk P.G."/>
            <person name="Krulwich T.A."/>
        </authorList>
    </citation>
    <scope>NUCLEOTIDE SEQUENCE</scope>
</reference>
<evidence type="ECO:0000256" key="1">
    <source>
        <dbReference type="ARBA" id="ARBA00022908"/>
    </source>
</evidence>
<dbReference type="InterPro" id="IPR002104">
    <property type="entry name" value="Integrase_catalytic"/>
</dbReference>
<feature type="domain" description="Tyr recombinase" evidence="4">
    <location>
        <begin position="214"/>
        <end position="398"/>
    </location>
</feature>
<evidence type="ECO:0000313" key="6">
    <source>
        <dbReference type="EMBL" id="SUS07222.1"/>
    </source>
</evidence>
<dbReference type="SUPFAM" id="SSF56349">
    <property type="entry name" value="DNA breaking-rejoining enzymes"/>
    <property type="match status" value="1"/>
</dbReference>
<feature type="domain" description="Core-binding (CB)" evidence="5">
    <location>
        <begin position="106"/>
        <end position="191"/>
    </location>
</feature>
<keyword evidence="3" id="KW-0233">DNA recombination</keyword>
<dbReference type="GO" id="GO:0015074">
    <property type="term" value="P:DNA integration"/>
    <property type="evidence" value="ECO:0007669"/>
    <property type="project" value="UniProtKB-KW"/>
</dbReference>
<dbReference type="InterPro" id="IPR013762">
    <property type="entry name" value="Integrase-like_cat_sf"/>
</dbReference>
<dbReference type="PANTHER" id="PTHR30349">
    <property type="entry name" value="PHAGE INTEGRASE-RELATED"/>
    <property type="match status" value="1"/>
</dbReference>
<name>A0A380TFH4_9ZZZZ</name>
<sequence length="404" mass="46920">MKKIAYSMTSWPALQAGRKLTRSEEFAAYMRERGYGRWTIKEYRRRVAAVAFRLAEERHGLSYLRRDRVPALLQRYLRNGSVDRRMYCSALHCWLKFCGRSAVRPPAYQPWLDDYLDFLAAHRGLAASTRENYGWRLRHYLAWQFRASRPDWSKVQVEDIWRYADHCARIGQPITVKGKLGTLRKFLDFVHLRGACSPQLARAVPKVANYRMSPVRTVLTNAQRRRLLCSFDRRRPSGRRDYAMTLLMADLGLRVGEVVRLRLADVDWRRRLLSVPVVKYGHGRTVPLPKRIAAALHSYLRRARPRSDDDRLFVRDGVFVGRPLSVGAARFNLRLAYRRCGFPKNWTGTHVLRRTFATRLYAKGATMRQIADLLGHRQVTTTGVYTQVAVQAMRSLAQPWPLAS</sequence>